<dbReference type="Proteomes" id="UP000510647">
    <property type="component" value="Chromosome 3"/>
</dbReference>
<dbReference type="GO" id="GO:0031491">
    <property type="term" value="F:nucleosome binding"/>
    <property type="evidence" value="ECO:0007669"/>
    <property type="project" value="TreeGrafter"/>
</dbReference>
<feature type="compositionally biased region" description="Acidic residues" evidence="12">
    <location>
        <begin position="408"/>
        <end position="428"/>
    </location>
</feature>
<evidence type="ECO:0000256" key="4">
    <source>
        <dbReference type="ARBA" id="ARBA00017355"/>
    </source>
</evidence>
<dbReference type="InterPro" id="IPR040993">
    <property type="entry name" value="Rtt106_N"/>
</dbReference>
<dbReference type="Pfam" id="PF08512">
    <property type="entry name" value="Rttp106-like_middle"/>
    <property type="match status" value="1"/>
</dbReference>
<keyword evidence="7" id="KW-0805">Transcription regulation</keyword>
<dbReference type="InterPro" id="IPR040770">
    <property type="entry name" value="Rtt106_PH"/>
</dbReference>
<evidence type="ECO:0000256" key="12">
    <source>
        <dbReference type="SAM" id="MobiDB-lite"/>
    </source>
</evidence>
<dbReference type="AlphaFoldDB" id="A0A7H9HSQ6"/>
<evidence type="ECO:0000256" key="6">
    <source>
        <dbReference type="ARBA" id="ARBA00022454"/>
    </source>
</evidence>
<evidence type="ECO:0000256" key="2">
    <source>
        <dbReference type="ARBA" id="ARBA00004286"/>
    </source>
</evidence>
<dbReference type="GO" id="GO:0003677">
    <property type="term" value="F:DNA binding"/>
    <property type="evidence" value="ECO:0007669"/>
    <property type="project" value="UniProtKB-KW"/>
</dbReference>
<comment type="similarity">
    <text evidence="3">Belongs to the RTT106 family.</text>
</comment>
<dbReference type="InterPro" id="IPR044891">
    <property type="entry name" value="Rtt106_N_sf"/>
</dbReference>
<name>A0A7H9HSQ6_9SACH</name>
<keyword evidence="15" id="KW-1185">Reference proteome</keyword>
<evidence type="ECO:0000256" key="11">
    <source>
        <dbReference type="ARBA" id="ARBA00023242"/>
    </source>
</evidence>
<keyword evidence="8" id="KW-0238">DNA-binding</keyword>
<evidence type="ECO:0000256" key="8">
    <source>
        <dbReference type="ARBA" id="ARBA00023125"/>
    </source>
</evidence>
<dbReference type="GO" id="GO:0005634">
    <property type="term" value="C:nucleus"/>
    <property type="evidence" value="ECO:0007669"/>
    <property type="project" value="UniProtKB-SubCell"/>
</dbReference>
<evidence type="ECO:0000256" key="7">
    <source>
        <dbReference type="ARBA" id="ARBA00023015"/>
    </source>
</evidence>
<proteinExistence type="inferred from homology"/>
<keyword evidence="10" id="KW-0143">Chaperone</keyword>
<dbReference type="InterPro" id="IPR013719">
    <property type="entry name" value="RTT106/SPT16-like_middle_dom"/>
</dbReference>
<dbReference type="OrthoDB" id="75754at2759"/>
<evidence type="ECO:0000256" key="9">
    <source>
        <dbReference type="ARBA" id="ARBA00023163"/>
    </source>
</evidence>
<feature type="region of interest" description="Disordered" evidence="12">
    <location>
        <begin position="335"/>
        <end position="428"/>
    </location>
</feature>
<dbReference type="EMBL" id="CP059269">
    <property type="protein sequence ID" value="QLQ79415.1"/>
    <property type="molecule type" value="Genomic_DNA"/>
</dbReference>
<dbReference type="Gene3D" id="2.30.29.120">
    <property type="match status" value="1"/>
</dbReference>
<reference evidence="14 15" key="1">
    <citation type="submission" date="2020-06" db="EMBL/GenBank/DDBJ databases">
        <title>The yeast mating-type switching endonuclease HO is a domesticated member of an unorthodox homing genetic element family.</title>
        <authorList>
            <person name="Coughlan A.Y."/>
            <person name="Lombardi L."/>
            <person name="Braun-Galleani S."/>
            <person name="Martos A.R."/>
            <person name="Galeote V."/>
            <person name="Bigey F."/>
            <person name="Dequin S."/>
            <person name="Byrne K.P."/>
            <person name="Wolfe K.H."/>
        </authorList>
    </citation>
    <scope>NUCLEOTIDE SEQUENCE [LARGE SCALE GENOMIC DNA]</scope>
    <source>
        <strain evidence="14 15">CBS2947</strain>
    </source>
</reference>
<keyword evidence="9" id="KW-0804">Transcription</keyword>
<evidence type="ECO:0000259" key="13">
    <source>
        <dbReference type="SMART" id="SM01287"/>
    </source>
</evidence>
<evidence type="ECO:0000256" key="1">
    <source>
        <dbReference type="ARBA" id="ARBA00004123"/>
    </source>
</evidence>
<keyword evidence="11" id="KW-0539">Nucleus</keyword>
<dbReference type="GO" id="GO:0005694">
    <property type="term" value="C:chromosome"/>
    <property type="evidence" value="ECO:0007669"/>
    <property type="project" value="UniProtKB-SubCell"/>
</dbReference>
<dbReference type="InterPro" id="IPR050454">
    <property type="entry name" value="RTT106/SSRP1_HistChap/FACT"/>
</dbReference>
<organism evidence="14 15">
    <name type="scientific">Torulaspora globosa</name>
    <dbReference type="NCBI Taxonomy" id="48254"/>
    <lineage>
        <taxon>Eukaryota</taxon>
        <taxon>Fungi</taxon>
        <taxon>Dikarya</taxon>
        <taxon>Ascomycota</taxon>
        <taxon>Saccharomycotina</taxon>
        <taxon>Saccharomycetes</taxon>
        <taxon>Saccharomycetales</taxon>
        <taxon>Saccharomycetaceae</taxon>
        <taxon>Torulaspora</taxon>
    </lineage>
</organism>
<evidence type="ECO:0000313" key="14">
    <source>
        <dbReference type="EMBL" id="QLQ79415.1"/>
    </source>
</evidence>
<comment type="subcellular location">
    <subcellularLocation>
        <location evidence="2">Chromosome</location>
    </subcellularLocation>
    <subcellularLocation>
        <location evidence="1">Nucleus</location>
    </subcellularLocation>
</comment>
<keyword evidence="6" id="KW-0158">Chromosome</keyword>
<gene>
    <name evidence="14" type="ORF">HG537_0C00620</name>
</gene>
<feature type="domain" description="Histone chaperone RTT106/FACT complex subunit SPT16-like middle" evidence="13">
    <location>
        <begin position="207"/>
        <end position="296"/>
    </location>
</feature>
<accession>A0A7H9HSQ6</accession>
<feature type="compositionally biased region" description="Polar residues" evidence="12">
    <location>
        <begin position="387"/>
        <end position="405"/>
    </location>
</feature>
<feature type="region of interest" description="Disordered" evidence="12">
    <location>
        <begin position="297"/>
        <end position="319"/>
    </location>
</feature>
<sequence>MDPFLEKLPDDLRSKVIGIVNIVPESLQVFEQLYLHACENNDQTRKMRKFDDEESQYTVPDKNQIIFSIKDVSVLSPIRKKLNFILHLSPQTRKPMLSLLKNGTPELAINDLRTNIKMATFLPVAEKQNYVYIFISYENSIGDKHTEPILMTLNKNALLEQFRESGLLDSSVDDFTKCVEYMRKQAILAGFRISDPFFSSQNAAKESFHVECHRGTKEGTLYFLPDHLIFGFKKPILLFKSVDIEAITYSSITRLTFNVTLICKDEQKFEFSMIDQNEFAKIDEYVKRKQVKDKSMSAELKAKSKSKGGQQNNEGDNVPSALEEATQQMENEAAAPNIRLGSDDDEEDENFEGESDLSDGSGVESEAEENGEEIEPESNERDDGLSDNRQSAVKNEQLEILNSSADIGLEDIPIEVDDDEEGSGVEYD</sequence>
<feature type="compositionally biased region" description="Acidic residues" evidence="12">
    <location>
        <begin position="365"/>
        <end position="377"/>
    </location>
</feature>
<dbReference type="CDD" id="cd11604">
    <property type="entry name" value="RTT106_N"/>
    <property type="match status" value="1"/>
</dbReference>
<dbReference type="SMART" id="SM01287">
    <property type="entry name" value="Rtt106"/>
    <property type="match status" value="1"/>
</dbReference>
<dbReference type="CDD" id="cd13303">
    <property type="entry name" value="PH1-like_Rtt106"/>
    <property type="match status" value="1"/>
</dbReference>
<dbReference type="Gene3D" id="2.30.29.30">
    <property type="entry name" value="Pleckstrin-homology domain (PH domain)/Phosphotyrosine-binding domain (PTB)"/>
    <property type="match status" value="1"/>
</dbReference>
<dbReference type="Pfam" id="PF18469">
    <property type="entry name" value="PH_18"/>
    <property type="match status" value="1"/>
</dbReference>
<evidence type="ECO:0000313" key="15">
    <source>
        <dbReference type="Proteomes" id="UP000510647"/>
    </source>
</evidence>
<feature type="compositionally biased region" description="Acidic residues" evidence="12">
    <location>
        <begin position="343"/>
        <end position="357"/>
    </location>
</feature>
<evidence type="ECO:0000256" key="3">
    <source>
        <dbReference type="ARBA" id="ARBA00006159"/>
    </source>
</evidence>
<dbReference type="InterPro" id="IPR011993">
    <property type="entry name" value="PH-like_dom_sf"/>
</dbReference>
<dbReference type="Gene3D" id="6.10.10.70">
    <property type="entry name" value="RTT106-like"/>
    <property type="match status" value="1"/>
</dbReference>
<dbReference type="PANTHER" id="PTHR45849:SF3">
    <property type="entry name" value="HISTONE CHAPERONE RTT106"/>
    <property type="match status" value="1"/>
</dbReference>
<evidence type="ECO:0000256" key="10">
    <source>
        <dbReference type="ARBA" id="ARBA00023186"/>
    </source>
</evidence>
<dbReference type="SUPFAM" id="SSF50729">
    <property type="entry name" value="PH domain-like"/>
    <property type="match status" value="1"/>
</dbReference>
<dbReference type="GO" id="GO:0042393">
    <property type="term" value="F:histone binding"/>
    <property type="evidence" value="ECO:0007669"/>
    <property type="project" value="TreeGrafter"/>
</dbReference>
<dbReference type="Pfam" id="PF18215">
    <property type="entry name" value="Rtt106_N"/>
    <property type="match status" value="1"/>
</dbReference>
<protein>
    <recommendedName>
        <fullName evidence="4">Histone chaperone RTT106</fullName>
    </recommendedName>
    <alternativeName>
        <fullName evidence="5">Histone chaperone rtt106</fullName>
    </alternativeName>
</protein>
<evidence type="ECO:0000256" key="5">
    <source>
        <dbReference type="ARBA" id="ARBA00018462"/>
    </source>
</evidence>
<dbReference type="PANTHER" id="PTHR45849">
    <property type="entry name" value="FACT COMPLEX SUBUNIT SSRP1"/>
    <property type="match status" value="1"/>
</dbReference>